<proteinExistence type="inferred from homology"/>
<keyword evidence="11" id="KW-0325">Glycoprotein</keyword>
<keyword evidence="5 13" id="KW-0589">Pheromone response</keyword>
<feature type="transmembrane region" description="Helical" evidence="13">
    <location>
        <begin position="159"/>
        <end position="187"/>
    </location>
</feature>
<keyword evidence="9 13" id="KW-0472">Membrane</keyword>
<reference evidence="16" key="2">
    <citation type="journal article" date="2013" name="Nat. Commun.">
        <title>Genome of the Chinese tree shrew.</title>
        <authorList>
            <person name="Fan Y."/>
            <person name="Huang Z.Y."/>
            <person name="Cao C.C."/>
            <person name="Chen C.S."/>
            <person name="Chen Y.X."/>
            <person name="Fan D.D."/>
            <person name="He J."/>
            <person name="Hou H.L."/>
            <person name="Hu L."/>
            <person name="Hu X.T."/>
            <person name="Jiang X.T."/>
            <person name="Lai R."/>
            <person name="Lang Y.S."/>
            <person name="Liang B."/>
            <person name="Liao S.G."/>
            <person name="Mu D."/>
            <person name="Ma Y.Y."/>
            <person name="Niu Y.Y."/>
            <person name="Sun X.Q."/>
            <person name="Xia J.Q."/>
            <person name="Xiao J."/>
            <person name="Xiong Z.Q."/>
            <person name="Xu L."/>
            <person name="Yang L."/>
            <person name="Zhang Y."/>
            <person name="Zhao W."/>
            <person name="Zhao X.D."/>
            <person name="Zheng Y.T."/>
            <person name="Zhou J.M."/>
            <person name="Zhu Y.B."/>
            <person name="Zhang G.J."/>
            <person name="Wang J."/>
            <person name="Yao Y.G."/>
        </authorList>
    </citation>
    <scope>NUCLEOTIDE SEQUENCE [LARGE SCALE GENOMIC DNA]</scope>
</reference>
<evidence type="ECO:0000256" key="9">
    <source>
        <dbReference type="ARBA" id="ARBA00023136"/>
    </source>
</evidence>
<dbReference type="SUPFAM" id="SSF81321">
    <property type="entry name" value="Family A G protein-coupled receptor-like"/>
    <property type="match status" value="1"/>
</dbReference>
<keyword evidence="12 13" id="KW-0807">Transducer</keyword>
<comment type="similarity">
    <text evidence="3 13">Belongs to the G-protein coupled receptor 1 family.</text>
</comment>
<dbReference type="InParanoid" id="L8YEU3"/>
<evidence type="ECO:0000256" key="5">
    <source>
        <dbReference type="ARBA" id="ARBA00022507"/>
    </source>
</evidence>
<dbReference type="InterPro" id="IPR017452">
    <property type="entry name" value="GPCR_Rhodpsn_7TM"/>
</dbReference>
<keyword evidence="10 13" id="KW-0675">Receptor</keyword>
<dbReference type="GO" id="GO:0007606">
    <property type="term" value="P:sensory perception of chemical stimulus"/>
    <property type="evidence" value="ECO:0007669"/>
    <property type="project" value="UniProtKB-ARBA"/>
</dbReference>
<dbReference type="PROSITE" id="PS50262">
    <property type="entry name" value="G_PROTEIN_RECEP_F1_2"/>
    <property type="match status" value="1"/>
</dbReference>
<dbReference type="Gene3D" id="1.20.1070.10">
    <property type="entry name" value="Rhodopsin 7-helix transmembrane proteins"/>
    <property type="match status" value="1"/>
</dbReference>
<feature type="transmembrane region" description="Helical" evidence="13">
    <location>
        <begin position="208"/>
        <end position="228"/>
    </location>
</feature>
<evidence type="ECO:0000256" key="7">
    <source>
        <dbReference type="ARBA" id="ARBA00022989"/>
    </source>
</evidence>
<evidence type="ECO:0000256" key="3">
    <source>
        <dbReference type="ARBA" id="ARBA00010663"/>
    </source>
</evidence>
<keyword evidence="4 13" id="KW-1003">Cell membrane</keyword>
<evidence type="ECO:0000313" key="16">
    <source>
        <dbReference type="Proteomes" id="UP000011518"/>
    </source>
</evidence>
<organism evidence="15 16">
    <name type="scientific">Tupaia chinensis</name>
    <name type="common">Chinese tree shrew</name>
    <name type="synonym">Tupaia belangeri chinensis</name>
    <dbReference type="NCBI Taxonomy" id="246437"/>
    <lineage>
        <taxon>Eukaryota</taxon>
        <taxon>Metazoa</taxon>
        <taxon>Chordata</taxon>
        <taxon>Craniata</taxon>
        <taxon>Vertebrata</taxon>
        <taxon>Euteleostomi</taxon>
        <taxon>Mammalia</taxon>
        <taxon>Eutheria</taxon>
        <taxon>Euarchontoglires</taxon>
        <taxon>Scandentia</taxon>
        <taxon>Tupaiidae</taxon>
        <taxon>Tupaia</taxon>
    </lineage>
</organism>
<feature type="transmembrane region" description="Helical" evidence="13">
    <location>
        <begin position="109"/>
        <end position="131"/>
    </location>
</feature>
<dbReference type="eggNOG" id="ENOG502SPYM">
    <property type="taxonomic scope" value="Eukaryota"/>
</dbReference>
<dbReference type="PANTHER" id="PTHR24062">
    <property type="entry name" value="VOMERONASAL TYPE-1 RECEPTOR"/>
    <property type="match status" value="1"/>
</dbReference>
<comment type="subcellular location">
    <subcellularLocation>
        <location evidence="2 13">Cell membrane</location>
        <topology evidence="2 13">Multi-pass membrane protein</topology>
    </subcellularLocation>
</comment>
<dbReference type="FunFam" id="1.20.1070.10:FF:000033">
    <property type="entry name" value="Vomeronasal type-1 receptor"/>
    <property type="match status" value="1"/>
</dbReference>
<dbReference type="GO" id="GO:0016503">
    <property type="term" value="F:pheromone receptor activity"/>
    <property type="evidence" value="ECO:0007669"/>
    <property type="project" value="InterPro"/>
</dbReference>
<comment type="caution">
    <text evidence="13">Lacks conserved residue(s) required for the propagation of feature annotation.</text>
</comment>
<evidence type="ECO:0000256" key="4">
    <source>
        <dbReference type="ARBA" id="ARBA00022475"/>
    </source>
</evidence>
<protein>
    <recommendedName>
        <fullName evidence="13">Vomeronasal type-1 receptor</fullName>
    </recommendedName>
</protein>
<keyword evidence="16" id="KW-1185">Reference proteome</keyword>
<reference evidence="16" key="1">
    <citation type="submission" date="2012-07" db="EMBL/GenBank/DDBJ databases">
        <title>Genome of the Chinese tree shrew, a rising model animal genetically related to primates.</title>
        <authorList>
            <person name="Zhang G."/>
            <person name="Fan Y."/>
            <person name="Yao Y."/>
            <person name="Huang Z."/>
        </authorList>
    </citation>
    <scope>NUCLEOTIDE SEQUENCE [LARGE SCALE GENOMIC DNA]</scope>
</reference>
<keyword evidence="7 13" id="KW-1133">Transmembrane helix</keyword>
<evidence type="ECO:0000313" key="15">
    <source>
        <dbReference type="EMBL" id="ELV13495.1"/>
    </source>
</evidence>
<evidence type="ECO:0000256" key="2">
    <source>
        <dbReference type="ARBA" id="ARBA00004651"/>
    </source>
</evidence>
<evidence type="ECO:0000256" key="8">
    <source>
        <dbReference type="ARBA" id="ARBA00023040"/>
    </source>
</evidence>
<accession>L8YEU3</accession>
<keyword evidence="6 13" id="KW-0812">Transmembrane</keyword>
<feature type="transmembrane region" description="Helical" evidence="13">
    <location>
        <begin position="248"/>
        <end position="268"/>
    </location>
</feature>
<evidence type="ECO:0000256" key="11">
    <source>
        <dbReference type="ARBA" id="ARBA00023180"/>
    </source>
</evidence>
<dbReference type="GO" id="GO:0005886">
    <property type="term" value="C:plasma membrane"/>
    <property type="evidence" value="ECO:0007669"/>
    <property type="project" value="UniProtKB-SubCell"/>
</dbReference>
<comment type="function">
    <text evidence="1">Putative pheromone receptor.</text>
</comment>
<dbReference type="InterPro" id="IPR004072">
    <property type="entry name" value="Vmron_rcpt_1"/>
</dbReference>
<evidence type="ECO:0000256" key="10">
    <source>
        <dbReference type="ARBA" id="ARBA00023170"/>
    </source>
</evidence>
<evidence type="ECO:0000256" key="12">
    <source>
        <dbReference type="ARBA" id="ARBA00023224"/>
    </source>
</evidence>
<dbReference type="PRINTS" id="PR01534">
    <property type="entry name" value="VOMERONASL1R"/>
</dbReference>
<dbReference type="Proteomes" id="UP000011518">
    <property type="component" value="Unassembled WGS sequence"/>
</dbReference>
<dbReference type="Pfam" id="PF03402">
    <property type="entry name" value="V1R"/>
    <property type="match status" value="1"/>
</dbReference>
<dbReference type="EMBL" id="KB361180">
    <property type="protein sequence ID" value="ELV13495.1"/>
    <property type="molecule type" value="Genomic_DNA"/>
</dbReference>
<evidence type="ECO:0000259" key="14">
    <source>
        <dbReference type="PROSITE" id="PS50262"/>
    </source>
</evidence>
<evidence type="ECO:0000256" key="1">
    <source>
        <dbReference type="ARBA" id="ARBA00003878"/>
    </source>
</evidence>
<gene>
    <name evidence="15" type="ORF">TREES_T100008066</name>
</gene>
<keyword evidence="8 13" id="KW-0297">G-protein coupled receptor</keyword>
<sequence length="282" mass="32168">MVGNLTVFVNYAWAFLLDAEKKAVHVILVQLTFTNIILIFTKAMSQVLVAFGVENFLHDVGCKIVIYLRRVARSLSMCSYSLLTVVQALTISPRDSVWGRHQPKAARHILPCLLLFSVFCSLVNMHVLYTITNTSKNGSREIHGNHYCRFLPQSQVTQWVIVIVMALHDVLFLGFTGVASGYMVFLLHKHHKHALYLQSTKRVYTTPPEIKAAQSVLLLMLCFLLFYWTDSIITLSVNYAVKNNSILILVQELLVLGHAILSPFVMIYRDRRLTECWHICKT</sequence>
<evidence type="ECO:0000256" key="6">
    <source>
        <dbReference type="ARBA" id="ARBA00022692"/>
    </source>
</evidence>
<feature type="domain" description="G-protein coupled receptors family 1 profile" evidence="14">
    <location>
        <begin position="3"/>
        <end position="266"/>
    </location>
</feature>
<evidence type="ECO:0000256" key="13">
    <source>
        <dbReference type="RuleBase" id="RU364061"/>
    </source>
</evidence>
<dbReference type="GO" id="GO:0019236">
    <property type="term" value="P:response to pheromone"/>
    <property type="evidence" value="ECO:0007669"/>
    <property type="project" value="UniProtKB-KW"/>
</dbReference>
<dbReference type="AlphaFoldDB" id="L8YEU3"/>
<name>L8YEU3_TUPCH</name>